<name>A0A382RVI6_9ZZZZ</name>
<dbReference type="InterPro" id="IPR042101">
    <property type="entry name" value="SRP54_N_sf"/>
</dbReference>
<proteinExistence type="predicted"/>
<dbReference type="SMART" id="SM00963">
    <property type="entry name" value="SRP54_N"/>
    <property type="match status" value="1"/>
</dbReference>
<reference evidence="3" key="1">
    <citation type="submission" date="2018-05" db="EMBL/GenBank/DDBJ databases">
        <authorList>
            <person name="Lanie J.A."/>
            <person name="Ng W.-L."/>
            <person name="Kazmierczak K.M."/>
            <person name="Andrzejewski T.M."/>
            <person name="Davidsen T.M."/>
            <person name="Wayne K.J."/>
            <person name="Tettelin H."/>
            <person name="Glass J.I."/>
            <person name="Rusch D."/>
            <person name="Podicherti R."/>
            <person name="Tsui H.-C.T."/>
            <person name="Winkler M.E."/>
        </authorList>
    </citation>
    <scope>NUCLEOTIDE SEQUENCE</scope>
</reference>
<dbReference type="InterPro" id="IPR022941">
    <property type="entry name" value="SRP54"/>
</dbReference>
<dbReference type="Pfam" id="PF02881">
    <property type="entry name" value="SRP54_N"/>
    <property type="match status" value="1"/>
</dbReference>
<dbReference type="InterPro" id="IPR036225">
    <property type="entry name" value="SRP/SRP_N"/>
</dbReference>
<evidence type="ECO:0000259" key="2">
    <source>
        <dbReference type="SMART" id="SM00963"/>
    </source>
</evidence>
<dbReference type="Gene3D" id="1.20.120.140">
    <property type="entry name" value="Signal recognition particle SRP54, nucleotide-binding domain"/>
    <property type="match status" value="1"/>
</dbReference>
<feature type="non-terminal residue" evidence="3">
    <location>
        <position position="74"/>
    </location>
</feature>
<dbReference type="AlphaFoldDB" id="A0A382RVI6"/>
<dbReference type="PANTHER" id="PTHR11564:SF5">
    <property type="entry name" value="SIGNAL RECOGNITION PARTICLE SUBUNIT SRP54"/>
    <property type="match status" value="1"/>
</dbReference>
<dbReference type="InterPro" id="IPR013822">
    <property type="entry name" value="Signal_recog_particl_SRP54_hlx"/>
</dbReference>
<dbReference type="SUPFAM" id="SSF47364">
    <property type="entry name" value="Domain of the SRP/SRP receptor G-proteins"/>
    <property type="match status" value="1"/>
</dbReference>
<evidence type="ECO:0000313" key="3">
    <source>
        <dbReference type="EMBL" id="SVD00948.1"/>
    </source>
</evidence>
<protein>
    <recommendedName>
        <fullName evidence="2">Signal recognition particle SRP54 helical bundle domain-containing protein</fullName>
    </recommendedName>
</protein>
<sequence length="74" mass="8439">MFDRLTDRLDNVFRNLHGQGKITEKALDESLREIRRALLEADVNFKVAKAFLARVREAAVGQQVMRSLTPGQQV</sequence>
<accession>A0A382RVI6</accession>
<dbReference type="GO" id="GO:0005525">
    <property type="term" value="F:GTP binding"/>
    <property type="evidence" value="ECO:0007669"/>
    <property type="project" value="InterPro"/>
</dbReference>
<organism evidence="3">
    <name type="scientific">marine metagenome</name>
    <dbReference type="NCBI Taxonomy" id="408172"/>
    <lineage>
        <taxon>unclassified sequences</taxon>
        <taxon>metagenomes</taxon>
        <taxon>ecological metagenomes</taxon>
    </lineage>
</organism>
<evidence type="ECO:0000256" key="1">
    <source>
        <dbReference type="ARBA" id="ARBA00004496"/>
    </source>
</evidence>
<comment type="subcellular location">
    <subcellularLocation>
        <location evidence="1">Cytoplasm</location>
    </subcellularLocation>
</comment>
<dbReference type="GO" id="GO:0048500">
    <property type="term" value="C:signal recognition particle"/>
    <property type="evidence" value="ECO:0007669"/>
    <property type="project" value="InterPro"/>
</dbReference>
<dbReference type="GO" id="GO:0006614">
    <property type="term" value="P:SRP-dependent cotranslational protein targeting to membrane"/>
    <property type="evidence" value="ECO:0007669"/>
    <property type="project" value="InterPro"/>
</dbReference>
<dbReference type="PANTHER" id="PTHR11564">
    <property type="entry name" value="SIGNAL RECOGNITION PARTICLE 54K PROTEIN SRP54"/>
    <property type="match status" value="1"/>
</dbReference>
<dbReference type="GO" id="GO:0003924">
    <property type="term" value="F:GTPase activity"/>
    <property type="evidence" value="ECO:0007669"/>
    <property type="project" value="InterPro"/>
</dbReference>
<gene>
    <name evidence="3" type="ORF">METZ01_LOCUS353802</name>
</gene>
<feature type="domain" description="Signal recognition particle SRP54 helical bundle" evidence="2">
    <location>
        <begin position="1"/>
        <end position="74"/>
    </location>
</feature>
<dbReference type="EMBL" id="UINC01124061">
    <property type="protein sequence ID" value="SVD00948.1"/>
    <property type="molecule type" value="Genomic_DNA"/>
</dbReference>